<evidence type="ECO:0000313" key="1">
    <source>
        <dbReference type="EMBL" id="GAA0153522.1"/>
    </source>
</evidence>
<comment type="caution">
    <text evidence="1">The sequence shown here is derived from an EMBL/GenBank/DDBJ whole genome shotgun (WGS) entry which is preliminary data.</text>
</comment>
<organism evidence="1 2">
    <name type="scientific">Lithospermum erythrorhizon</name>
    <name type="common">Purple gromwell</name>
    <name type="synonym">Lithospermum officinale var. erythrorhizon</name>
    <dbReference type="NCBI Taxonomy" id="34254"/>
    <lineage>
        <taxon>Eukaryota</taxon>
        <taxon>Viridiplantae</taxon>
        <taxon>Streptophyta</taxon>
        <taxon>Embryophyta</taxon>
        <taxon>Tracheophyta</taxon>
        <taxon>Spermatophyta</taxon>
        <taxon>Magnoliopsida</taxon>
        <taxon>eudicotyledons</taxon>
        <taxon>Gunneridae</taxon>
        <taxon>Pentapetalae</taxon>
        <taxon>asterids</taxon>
        <taxon>lamiids</taxon>
        <taxon>Boraginales</taxon>
        <taxon>Boraginaceae</taxon>
        <taxon>Boraginoideae</taxon>
        <taxon>Lithospermeae</taxon>
        <taxon>Lithospermum</taxon>
    </lineage>
</organism>
<sequence length="277" mass="31516">MAEEITTSNSEDCLWLSTAAHSFLGCWLTSSSRRLTSPSSRLTSWVAREASYEVPLNPHLLVLLMKSQEVLRQLPPLNGKTDIDPLTFCELPFCLRQFLFHRDKFLRMSLSLEVFVFLPKEIRSPRQFEAGIRDLKAKRKGEYLHTPVDPPAVYMAEEEYYSWEGPRLRSSPSPLLLSLKSSLVKRLLPNKGIGRLLGVSPRLEEKRRKGLVRPLEAKSVEAGSSLQRGEERKEFDLLEGDGPLLCIFSRGTTLGRKVSFHASKVPATRERDKVQYC</sequence>
<evidence type="ECO:0000313" key="2">
    <source>
        <dbReference type="Proteomes" id="UP001454036"/>
    </source>
</evidence>
<dbReference type="AlphaFoldDB" id="A0AAV3PU91"/>
<dbReference type="Proteomes" id="UP001454036">
    <property type="component" value="Unassembled WGS sequence"/>
</dbReference>
<gene>
    <name evidence="1" type="ORF">LIER_11738</name>
</gene>
<dbReference type="EMBL" id="BAABME010002197">
    <property type="protein sequence ID" value="GAA0153522.1"/>
    <property type="molecule type" value="Genomic_DNA"/>
</dbReference>
<name>A0AAV3PU91_LITER</name>
<keyword evidence="2" id="KW-1185">Reference proteome</keyword>
<accession>A0AAV3PU91</accession>
<reference evidence="1 2" key="1">
    <citation type="submission" date="2024-01" db="EMBL/GenBank/DDBJ databases">
        <title>The complete chloroplast genome sequence of Lithospermum erythrorhizon: insights into the phylogenetic relationship among Boraginaceae species and the maternal lineages of purple gromwells.</title>
        <authorList>
            <person name="Okada T."/>
            <person name="Watanabe K."/>
        </authorList>
    </citation>
    <scope>NUCLEOTIDE SEQUENCE [LARGE SCALE GENOMIC DNA]</scope>
</reference>
<proteinExistence type="predicted"/>
<protein>
    <submittedName>
        <fullName evidence="1">Uncharacterized protein</fullName>
    </submittedName>
</protein>